<name>A0AAV8V0R9_9RHOD</name>
<protein>
    <submittedName>
        <fullName evidence="2">Uncharacterized protein</fullName>
    </submittedName>
</protein>
<feature type="compositionally biased region" description="Basic and acidic residues" evidence="1">
    <location>
        <begin position="123"/>
        <end position="135"/>
    </location>
</feature>
<dbReference type="EMBL" id="JAMWBK010000001">
    <property type="protein sequence ID" value="KAJ8908434.1"/>
    <property type="molecule type" value="Genomic_DNA"/>
</dbReference>
<feature type="region of interest" description="Disordered" evidence="1">
    <location>
        <begin position="120"/>
        <end position="145"/>
    </location>
</feature>
<organism evidence="2 3">
    <name type="scientific">Rhodosorus marinus</name>
    <dbReference type="NCBI Taxonomy" id="101924"/>
    <lineage>
        <taxon>Eukaryota</taxon>
        <taxon>Rhodophyta</taxon>
        <taxon>Stylonematophyceae</taxon>
        <taxon>Stylonematales</taxon>
        <taxon>Stylonemataceae</taxon>
        <taxon>Rhodosorus</taxon>
    </lineage>
</organism>
<evidence type="ECO:0000313" key="3">
    <source>
        <dbReference type="Proteomes" id="UP001157974"/>
    </source>
</evidence>
<sequence length="404" mass="46332">MAERSHAAPASQNEKRGRTKAIDGTLLVEEEPGDVIVREGLAELVKASDLPDIRVQRLNEMDIKPVEELTFEDIRNYSRDQLRAYCYVYGVLRKKKFEMELDMARYASYFHPNDPEYDISKYVPKEKRGDTDGDSPRTNPSDPQIREPFQLQQDAVAPQLDPSVQFRIPEQLGAQEQGGFKRPAAIQIGQFRQHPRQSQEQRRLFDEQQKAVWEREHMQLQQAAEKFKLSFSSEESMTSKMVDDAAAFHRGHDTDEAVEDKTTSWDRIRRNNGILKEIFDGAEPKEEALDVQADMKRVREKMGIEKDEVGISDVEAAAEKKLVDLTATYERLSEVDAVKDRLFMKAFHALDKASTHEELESAKKSFEEAHNIKIVESQPRVVKAQPSETDVSSKKSKSMVLMSW</sequence>
<evidence type="ECO:0000313" key="2">
    <source>
        <dbReference type="EMBL" id="KAJ8908434.1"/>
    </source>
</evidence>
<feature type="region of interest" description="Disordered" evidence="1">
    <location>
        <begin position="377"/>
        <end position="404"/>
    </location>
</feature>
<evidence type="ECO:0000256" key="1">
    <source>
        <dbReference type="SAM" id="MobiDB-lite"/>
    </source>
</evidence>
<proteinExistence type="predicted"/>
<gene>
    <name evidence="2" type="ORF">NDN08_005143</name>
</gene>
<dbReference type="Proteomes" id="UP001157974">
    <property type="component" value="Unassembled WGS sequence"/>
</dbReference>
<reference evidence="2 3" key="1">
    <citation type="journal article" date="2023" name="Nat. Commun.">
        <title>Origin of minicircular mitochondrial genomes in red algae.</title>
        <authorList>
            <person name="Lee Y."/>
            <person name="Cho C.H."/>
            <person name="Lee Y.M."/>
            <person name="Park S.I."/>
            <person name="Yang J.H."/>
            <person name="West J.A."/>
            <person name="Bhattacharya D."/>
            <person name="Yoon H.S."/>
        </authorList>
    </citation>
    <scope>NUCLEOTIDE SEQUENCE [LARGE SCALE GENOMIC DNA]</scope>
    <source>
        <strain evidence="2 3">CCMP1338</strain>
        <tissue evidence="2">Whole cell</tissue>
    </source>
</reference>
<feature type="region of interest" description="Disordered" evidence="1">
    <location>
        <begin position="1"/>
        <end position="24"/>
    </location>
</feature>
<comment type="caution">
    <text evidence="2">The sequence shown here is derived from an EMBL/GenBank/DDBJ whole genome shotgun (WGS) entry which is preliminary data.</text>
</comment>
<accession>A0AAV8V0R9</accession>
<keyword evidence="3" id="KW-1185">Reference proteome</keyword>
<dbReference type="AlphaFoldDB" id="A0AAV8V0R9"/>